<evidence type="ECO:0000313" key="2">
    <source>
        <dbReference type="Proteomes" id="UP001057402"/>
    </source>
</evidence>
<keyword evidence="2" id="KW-1185">Reference proteome</keyword>
<organism evidence="1 2">
    <name type="scientific">Melastoma candidum</name>
    <dbReference type="NCBI Taxonomy" id="119954"/>
    <lineage>
        <taxon>Eukaryota</taxon>
        <taxon>Viridiplantae</taxon>
        <taxon>Streptophyta</taxon>
        <taxon>Embryophyta</taxon>
        <taxon>Tracheophyta</taxon>
        <taxon>Spermatophyta</taxon>
        <taxon>Magnoliopsida</taxon>
        <taxon>eudicotyledons</taxon>
        <taxon>Gunneridae</taxon>
        <taxon>Pentapetalae</taxon>
        <taxon>rosids</taxon>
        <taxon>malvids</taxon>
        <taxon>Myrtales</taxon>
        <taxon>Melastomataceae</taxon>
        <taxon>Melastomatoideae</taxon>
        <taxon>Melastomateae</taxon>
        <taxon>Melastoma</taxon>
    </lineage>
</organism>
<sequence>MAKMVWLLVLMLSAALTSADNGGAWLFSSMNSATAPAPAADPCAEIIYDMMDCMDFLSLDQPTDNEPSASCCTGFNSVLAVSPLCVCEAVKTAGDIGLTLNMTRADQLPGLCGATTFDNSICGSNAAPGEAPSSPDSPPTTPSPPPPQKMAPAPATVSPSVSGAYSTSTVSTIFTGAVGVLVSVYFA</sequence>
<proteinExistence type="predicted"/>
<name>A0ACB9SEY6_9MYRT</name>
<comment type="caution">
    <text evidence="1">The sequence shown here is derived from an EMBL/GenBank/DDBJ whole genome shotgun (WGS) entry which is preliminary data.</text>
</comment>
<evidence type="ECO:0000313" key="1">
    <source>
        <dbReference type="EMBL" id="KAI4389788.1"/>
    </source>
</evidence>
<gene>
    <name evidence="1" type="ORF">MLD38_001972</name>
</gene>
<accession>A0ACB9SEY6</accession>
<reference evidence="2" key="1">
    <citation type="journal article" date="2023" name="Front. Plant Sci.">
        <title>Chromosomal-level genome assembly of Melastoma candidum provides insights into trichome evolution.</title>
        <authorList>
            <person name="Zhong Y."/>
            <person name="Wu W."/>
            <person name="Sun C."/>
            <person name="Zou P."/>
            <person name="Liu Y."/>
            <person name="Dai S."/>
            <person name="Zhou R."/>
        </authorList>
    </citation>
    <scope>NUCLEOTIDE SEQUENCE [LARGE SCALE GENOMIC DNA]</scope>
</reference>
<dbReference type="EMBL" id="CM042880">
    <property type="protein sequence ID" value="KAI4389788.1"/>
    <property type="molecule type" value="Genomic_DNA"/>
</dbReference>
<dbReference type="Proteomes" id="UP001057402">
    <property type="component" value="Chromosome 1"/>
</dbReference>
<protein>
    <submittedName>
        <fullName evidence="1">Uncharacterized protein</fullName>
    </submittedName>
</protein>